<gene>
    <name evidence="2" type="ORF">BaRGS_00010541</name>
</gene>
<dbReference type="EMBL" id="JACVVK020000052">
    <property type="protein sequence ID" value="KAK7498281.1"/>
    <property type="molecule type" value="Genomic_DNA"/>
</dbReference>
<feature type="region of interest" description="Disordered" evidence="1">
    <location>
        <begin position="90"/>
        <end position="134"/>
    </location>
</feature>
<name>A0ABD0LFL5_9CAEN</name>
<accession>A0ABD0LFL5</accession>
<organism evidence="2 3">
    <name type="scientific">Batillaria attramentaria</name>
    <dbReference type="NCBI Taxonomy" id="370345"/>
    <lineage>
        <taxon>Eukaryota</taxon>
        <taxon>Metazoa</taxon>
        <taxon>Spiralia</taxon>
        <taxon>Lophotrochozoa</taxon>
        <taxon>Mollusca</taxon>
        <taxon>Gastropoda</taxon>
        <taxon>Caenogastropoda</taxon>
        <taxon>Sorbeoconcha</taxon>
        <taxon>Cerithioidea</taxon>
        <taxon>Batillariidae</taxon>
        <taxon>Batillaria</taxon>
    </lineage>
</organism>
<reference evidence="2 3" key="1">
    <citation type="journal article" date="2023" name="Sci. Data">
        <title>Genome assembly of the Korean intertidal mud-creeper Batillaria attramentaria.</title>
        <authorList>
            <person name="Patra A.K."/>
            <person name="Ho P.T."/>
            <person name="Jun S."/>
            <person name="Lee S.J."/>
            <person name="Kim Y."/>
            <person name="Won Y.J."/>
        </authorList>
    </citation>
    <scope>NUCLEOTIDE SEQUENCE [LARGE SCALE GENOMIC DNA]</scope>
    <source>
        <strain evidence="2">Wonlab-2016</strain>
    </source>
</reference>
<sequence>MNNLAEARPPLSRLKRGPTAAWSGSGVLRDVSELSLFDNSSNLEMGRSKGLAVIALILSTDGECCGIWKDGGLDIHTAQGCIFCCTPPKRRPGVAQRRQVSEDGQDRGRDGASQGRGSNTRHNKFAPETPSQYTWQSPLVPVHAPASLPESRVLVKRRSSNQVKGAIYGTAVSGTSSFFGFYEKRRGPEDWGKEKAPSSGTPSITFGRSRLHLFAVWAATHRPDNAPHAPGPALIAAIASDG</sequence>
<protein>
    <submittedName>
        <fullName evidence="2">Uncharacterized protein</fullName>
    </submittedName>
</protein>
<evidence type="ECO:0000256" key="1">
    <source>
        <dbReference type="SAM" id="MobiDB-lite"/>
    </source>
</evidence>
<comment type="caution">
    <text evidence="2">The sequence shown here is derived from an EMBL/GenBank/DDBJ whole genome shotgun (WGS) entry which is preliminary data.</text>
</comment>
<evidence type="ECO:0000313" key="2">
    <source>
        <dbReference type="EMBL" id="KAK7498281.1"/>
    </source>
</evidence>
<feature type="compositionally biased region" description="Basic and acidic residues" evidence="1">
    <location>
        <begin position="99"/>
        <end position="110"/>
    </location>
</feature>
<evidence type="ECO:0000313" key="3">
    <source>
        <dbReference type="Proteomes" id="UP001519460"/>
    </source>
</evidence>
<proteinExistence type="predicted"/>
<dbReference type="AlphaFoldDB" id="A0ABD0LFL5"/>
<keyword evidence="3" id="KW-1185">Reference proteome</keyword>
<dbReference type="Proteomes" id="UP001519460">
    <property type="component" value="Unassembled WGS sequence"/>
</dbReference>